<proteinExistence type="inferred from homology"/>
<dbReference type="AlphaFoldDB" id="A0AAX4K636"/>
<evidence type="ECO:0000256" key="3">
    <source>
        <dbReference type="SAM" id="MobiDB-lite"/>
    </source>
</evidence>
<feature type="region of interest" description="Disordered" evidence="3">
    <location>
        <begin position="1"/>
        <end position="92"/>
    </location>
</feature>
<feature type="domain" description="Phosducin" evidence="4">
    <location>
        <begin position="75"/>
        <end position="230"/>
    </location>
</feature>
<comment type="similarity">
    <text evidence="1">Belongs to the phosducin family.</text>
</comment>
<keyword evidence="2" id="KW-0175">Coiled coil</keyword>
<dbReference type="InterPro" id="IPR024253">
    <property type="entry name" value="Phosducin_thioredoxin-like_dom"/>
</dbReference>
<name>A0AAX4K636_9TREE</name>
<dbReference type="SUPFAM" id="SSF52833">
    <property type="entry name" value="Thioredoxin-like"/>
    <property type="match status" value="1"/>
</dbReference>
<gene>
    <name evidence="5" type="ORF">L201_007276</name>
</gene>
<dbReference type="RefSeq" id="XP_066079084.1">
    <property type="nucleotide sequence ID" value="XM_066222987.1"/>
</dbReference>
<organism evidence="5 6">
    <name type="scientific">Kwoniella dendrophila CBS 6074</name>
    <dbReference type="NCBI Taxonomy" id="1295534"/>
    <lineage>
        <taxon>Eukaryota</taxon>
        <taxon>Fungi</taxon>
        <taxon>Dikarya</taxon>
        <taxon>Basidiomycota</taxon>
        <taxon>Agaricomycotina</taxon>
        <taxon>Tremellomycetes</taxon>
        <taxon>Tremellales</taxon>
        <taxon>Cryptococcaceae</taxon>
        <taxon>Kwoniella</taxon>
    </lineage>
</organism>
<feature type="region of interest" description="Disordered" evidence="3">
    <location>
        <begin position="256"/>
        <end position="278"/>
    </location>
</feature>
<protein>
    <recommendedName>
        <fullName evidence="4">Phosducin domain-containing protein</fullName>
    </recommendedName>
</protein>
<dbReference type="EMBL" id="CP144107">
    <property type="protein sequence ID" value="WWC92322.1"/>
    <property type="molecule type" value="Genomic_DNA"/>
</dbReference>
<evidence type="ECO:0000313" key="6">
    <source>
        <dbReference type="Proteomes" id="UP001355207"/>
    </source>
</evidence>
<dbReference type="Pfam" id="PF02114">
    <property type="entry name" value="Phosducin"/>
    <property type="match status" value="1"/>
</dbReference>
<sequence>MPDSLETAALNGSLFSFDDSPPSPIRSISSDTPLNTDDELGSDLESDNNQDNNNKIGKRGDISGKGVPPISSNQNINVEHDGPQTGPKGVIEDRKAHNSFQKQKREKELNDTIIEQNRKAIIGLTIHEEDLLRKQEQEQDELEEWRKKRKDQLIRNQYNHNNEDEDDEDQYKYEDRRQSIKRGGLREIGKENFIEAVERPGWVVVLIYEPDIPRCTSLIASLLHLSLNLPSSSNLPIPITLFKARATSLQFSLLPPSSSNANSHTKYEDEEPLGKPDSDVLPTMLLYKGGDLEKTWIRVDWEVDESGVEGLLKKEGILPSNTKTSLNRRNLIDDDNDNNDDD</sequence>
<dbReference type="GeneID" id="91097945"/>
<dbReference type="PANTHER" id="PTHR46052">
    <property type="entry name" value="PHOSDUCIN-LIKE PROTEIN"/>
    <property type="match status" value="1"/>
</dbReference>
<accession>A0AAX4K636</accession>
<evidence type="ECO:0000259" key="4">
    <source>
        <dbReference type="Pfam" id="PF02114"/>
    </source>
</evidence>
<dbReference type="InterPro" id="IPR036249">
    <property type="entry name" value="Thioredoxin-like_sf"/>
</dbReference>
<dbReference type="Proteomes" id="UP001355207">
    <property type="component" value="Chromosome 10"/>
</dbReference>
<evidence type="ECO:0000313" key="5">
    <source>
        <dbReference type="EMBL" id="WWC92322.1"/>
    </source>
</evidence>
<evidence type="ECO:0000256" key="2">
    <source>
        <dbReference type="SAM" id="Coils"/>
    </source>
</evidence>
<keyword evidence="6" id="KW-1185">Reference proteome</keyword>
<dbReference type="InterPro" id="IPR051499">
    <property type="entry name" value="Phosducin-like_reg"/>
</dbReference>
<reference evidence="5 6" key="1">
    <citation type="submission" date="2024-01" db="EMBL/GenBank/DDBJ databases">
        <title>Comparative genomics of Cryptococcus and Kwoniella reveals pathogenesis evolution and contrasting modes of karyotype evolution via chromosome fusion or intercentromeric recombination.</title>
        <authorList>
            <person name="Coelho M.A."/>
            <person name="David-Palma M."/>
            <person name="Shea T."/>
            <person name="Bowers K."/>
            <person name="McGinley-Smith S."/>
            <person name="Mohammad A.W."/>
            <person name="Gnirke A."/>
            <person name="Yurkov A.M."/>
            <person name="Nowrousian M."/>
            <person name="Sun S."/>
            <person name="Cuomo C.A."/>
            <person name="Heitman J."/>
        </authorList>
    </citation>
    <scope>NUCLEOTIDE SEQUENCE [LARGE SCALE GENOMIC DNA]</scope>
    <source>
        <strain evidence="5 6">CBS 6074</strain>
    </source>
</reference>
<dbReference type="PANTHER" id="PTHR46052:SF1">
    <property type="entry name" value="PHOSDUCIN-LIKE PROTEIN"/>
    <property type="match status" value="1"/>
</dbReference>
<feature type="compositionally biased region" description="Low complexity" evidence="3">
    <location>
        <begin position="13"/>
        <end position="31"/>
    </location>
</feature>
<evidence type="ECO:0000256" key="1">
    <source>
        <dbReference type="ARBA" id="ARBA00009686"/>
    </source>
</evidence>
<dbReference type="Gene3D" id="3.40.30.10">
    <property type="entry name" value="Glutaredoxin"/>
    <property type="match status" value="1"/>
</dbReference>
<feature type="coiled-coil region" evidence="2">
    <location>
        <begin position="128"/>
        <end position="155"/>
    </location>
</feature>
<feature type="compositionally biased region" description="Acidic residues" evidence="3">
    <location>
        <begin position="36"/>
        <end position="48"/>
    </location>
</feature>